<evidence type="ECO:0000313" key="4">
    <source>
        <dbReference type="EMBL" id="ARF10678.1"/>
    </source>
</evidence>
<evidence type="ECO:0000256" key="1">
    <source>
        <dbReference type="ARBA" id="ARBA00022574"/>
    </source>
</evidence>
<proteinExistence type="inferred from homology"/>
<dbReference type="SMART" id="SM00320">
    <property type="entry name" value="WD40"/>
    <property type="match status" value="2"/>
</dbReference>
<dbReference type="InterPro" id="IPR036322">
    <property type="entry name" value="WD40_repeat_dom_sf"/>
</dbReference>
<accession>A0A1V0SGC5</accession>
<keyword evidence="1" id="KW-0853">WD repeat</keyword>
<dbReference type="SUPFAM" id="SSF50978">
    <property type="entry name" value="WD40 repeat-like"/>
    <property type="match status" value="1"/>
</dbReference>
<evidence type="ECO:0008006" key="5">
    <source>
        <dbReference type="Google" id="ProtNLM"/>
    </source>
</evidence>
<gene>
    <name evidence="4" type="ORF">Hokovirus_2_205</name>
</gene>
<name>A0A1V0SGC5_9VIRU</name>
<dbReference type="Pfam" id="PF21032">
    <property type="entry name" value="PROPPIN"/>
    <property type="match status" value="1"/>
</dbReference>
<dbReference type="PANTHER" id="PTHR11227">
    <property type="entry name" value="WD-REPEAT PROTEIN INTERACTING WITH PHOSPHOINOSIDES WIPI -RELATED"/>
    <property type="match status" value="1"/>
</dbReference>
<dbReference type="InterPro" id="IPR015943">
    <property type="entry name" value="WD40/YVTN_repeat-like_dom_sf"/>
</dbReference>
<reference evidence="4" key="1">
    <citation type="journal article" date="2017" name="Science">
        <title>Giant viruses with an expanded complement of translation system components.</title>
        <authorList>
            <person name="Schulz F."/>
            <person name="Yutin N."/>
            <person name="Ivanova N.N."/>
            <person name="Ortega D.R."/>
            <person name="Lee T.K."/>
            <person name="Vierheilig J."/>
            <person name="Daims H."/>
            <person name="Horn M."/>
            <person name="Wagner M."/>
            <person name="Jensen G.J."/>
            <person name="Kyrpides N.C."/>
            <person name="Koonin E.V."/>
            <person name="Woyke T."/>
        </authorList>
    </citation>
    <scope>NUCLEOTIDE SEQUENCE</scope>
    <source>
        <strain evidence="4">HKV1</strain>
    </source>
</reference>
<sequence>MVVNNIYIDTINKKIVCSMSNGIILFDIENKINKYRDIKLSKNIRLAKININNNKITYAYLTNDNENAIYLQNEDNNSENQEYFVSLEMPEKILNVEITKTLIIIILSKKILIYNRLNYEQLHAYNTCLNENGILLTNNNDLPKIYTVGMKCGEVSYINLQNEIPIYMSCHDNAISCITTDKNDKYLATASTCGTLIRVFDIESNKMLFEFRRGSTTATIYDLSISDDLKWLACCSNRGTLHIFELEKESKKNQRLKVYDYLTNYKSLVNYMDYMNYSNSVWSREQIALPNKFYHNCKFDEKTYTNDQGIVTKSTVLHVLSIDGKYFRVNMGNTIIKSDIEYIF</sequence>
<dbReference type="Gene3D" id="2.130.10.10">
    <property type="entry name" value="YVTN repeat-like/Quinoprotein amine dehydrogenase"/>
    <property type="match status" value="1"/>
</dbReference>
<evidence type="ECO:0000256" key="3">
    <source>
        <dbReference type="ARBA" id="ARBA00025740"/>
    </source>
</evidence>
<keyword evidence="2" id="KW-0677">Repeat</keyword>
<organism evidence="4">
    <name type="scientific">Hokovirus HKV1</name>
    <dbReference type="NCBI Taxonomy" id="1977638"/>
    <lineage>
        <taxon>Viruses</taxon>
        <taxon>Varidnaviria</taxon>
        <taxon>Bamfordvirae</taxon>
        <taxon>Nucleocytoviricota</taxon>
        <taxon>Megaviricetes</taxon>
        <taxon>Imitervirales</taxon>
        <taxon>Mimiviridae</taxon>
        <taxon>Klosneuvirinae</taxon>
        <taxon>Hokovirus</taxon>
    </lineage>
</organism>
<dbReference type="InterPro" id="IPR001680">
    <property type="entry name" value="WD40_rpt"/>
</dbReference>
<evidence type="ECO:0000256" key="2">
    <source>
        <dbReference type="ARBA" id="ARBA00022737"/>
    </source>
</evidence>
<dbReference type="InterPro" id="IPR048720">
    <property type="entry name" value="PROPPIN"/>
</dbReference>
<comment type="similarity">
    <text evidence="3">Belongs to the WD repeat PROPPIN family.</text>
</comment>
<dbReference type="EMBL" id="KY684104">
    <property type="protein sequence ID" value="ARF10678.1"/>
    <property type="molecule type" value="Genomic_DNA"/>
</dbReference>
<protein>
    <recommendedName>
        <fullName evidence="5">Autophagy-related protein 18</fullName>
    </recommendedName>
</protein>